<accession>A0A1K0J3E5</accession>
<name>A0A1K0J3E5_CUPNE</name>
<dbReference type="EMBL" id="FMSH01000023">
    <property type="protein sequence ID" value="SCU73534.1"/>
    <property type="molecule type" value="Genomic_DNA"/>
</dbReference>
<sequence>MVFNCPIDAARVNDGGNVNTPKQLKGWILYLALVAAAFFAHACAVELDEQSATTAATARQV</sequence>
<dbReference type="AlphaFoldDB" id="A0A1K0J3E5"/>
<evidence type="ECO:0000313" key="2">
    <source>
        <dbReference type="EMBL" id="SCU73534.1"/>
    </source>
</evidence>
<proteinExistence type="predicted"/>
<feature type="transmembrane region" description="Helical" evidence="1">
    <location>
        <begin position="27"/>
        <end position="45"/>
    </location>
</feature>
<gene>
    <name evidence="2" type="ORF">CNECB9_1190008</name>
</gene>
<keyword evidence="1" id="KW-1133">Transmembrane helix</keyword>
<keyword evidence="1" id="KW-0812">Transmembrane</keyword>
<organism evidence="2">
    <name type="scientific">Cupriavidus necator</name>
    <name type="common">Alcaligenes eutrophus</name>
    <name type="synonym">Ralstonia eutropha</name>
    <dbReference type="NCBI Taxonomy" id="106590"/>
    <lineage>
        <taxon>Bacteria</taxon>
        <taxon>Pseudomonadati</taxon>
        <taxon>Pseudomonadota</taxon>
        <taxon>Betaproteobacteria</taxon>
        <taxon>Burkholderiales</taxon>
        <taxon>Burkholderiaceae</taxon>
        <taxon>Cupriavidus</taxon>
    </lineage>
</organism>
<reference evidence="2" key="1">
    <citation type="submission" date="2016-09" db="EMBL/GenBank/DDBJ databases">
        <authorList>
            <person name="Capua I."/>
            <person name="De Benedictis P."/>
            <person name="Joannis T."/>
            <person name="Lombin L.H."/>
            <person name="Cattoli G."/>
        </authorList>
    </citation>
    <scope>NUCLEOTIDE SEQUENCE</scope>
    <source>
        <strain evidence="2">B9</strain>
    </source>
</reference>
<protein>
    <submittedName>
        <fullName evidence="2">Uncharacterized protein</fullName>
    </submittedName>
</protein>
<keyword evidence="1" id="KW-0472">Membrane</keyword>
<evidence type="ECO:0000256" key="1">
    <source>
        <dbReference type="SAM" id="Phobius"/>
    </source>
</evidence>